<proteinExistence type="predicted"/>
<protein>
    <recommendedName>
        <fullName evidence="5">Peptidase S1 domain-containing protein</fullName>
    </recommendedName>
</protein>
<evidence type="ECO:0008006" key="5">
    <source>
        <dbReference type="Google" id="ProtNLM"/>
    </source>
</evidence>
<evidence type="ECO:0000313" key="3">
    <source>
        <dbReference type="Proteomes" id="UP000326505"/>
    </source>
</evidence>
<dbReference type="Gene3D" id="2.40.10.10">
    <property type="entry name" value="Trypsin-like serine proteases"/>
    <property type="match status" value="1"/>
</dbReference>
<gene>
    <name evidence="2" type="ORF">CP982_02780</name>
    <name evidence="1" type="ORF">FHS40_006585</name>
</gene>
<sequence length="120" mass="12790">MSGIPAVSTWDGLDATGYTRYLNGVRSNLVNDEVCQLGHNSKVVCGIRVTNVEFDHAGVLTTVGVQKDGATAARGGDSGGPVITINHPDSRELNEIIRGGWSDRPSWVVWVAFAIKLNPS</sequence>
<dbReference type="InterPro" id="IPR043504">
    <property type="entry name" value="Peptidase_S1_PA_chymotrypsin"/>
</dbReference>
<dbReference type="SUPFAM" id="SSF50494">
    <property type="entry name" value="Trypsin-like serine proteases"/>
    <property type="match status" value="1"/>
</dbReference>
<dbReference type="EMBL" id="CP023690">
    <property type="protein sequence ID" value="QEV57766.1"/>
    <property type="molecule type" value="Genomic_DNA"/>
</dbReference>
<dbReference type="RefSeq" id="WP_150508973.1">
    <property type="nucleotide sequence ID" value="NZ_BMSQ01000013.1"/>
</dbReference>
<dbReference type="Proteomes" id="UP000549009">
    <property type="component" value="Unassembled WGS sequence"/>
</dbReference>
<dbReference type="Proteomes" id="UP000326505">
    <property type="component" value="Chromosome"/>
</dbReference>
<name>A0A5P2X5C0_STRST</name>
<keyword evidence="4" id="KW-1185">Reference proteome</keyword>
<dbReference type="InterPro" id="IPR009003">
    <property type="entry name" value="Peptidase_S1_PA"/>
</dbReference>
<dbReference type="EMBL" id="JACHJD010000013">
    <property type="protein sequence ID" value="MBB5107468.1"/>
    <property type="molecule type" value="Genomic_DNA"/>
</dbReference>
<reference evidence="1 4" key="2">
    <citation type="submission" date="2020-08" db="EMBL/GenBank/DDBJ databases">
        <title>Genomic Encyclopedia of Type Strains, Phase III (KMG-III): the genomes of soil and plant-associated and newly described type strains.</title>
        <authorList>
            <person name="Whitman W."/>
        </authorList>
    </citation>
    <scope>NUCLEOTIDE SEQUENCE [LARGE SCALE GENOMIC DNA]</scope>
    <source>
        <strain evidence="1 4">CECT 3146</strain>
    </source>
</reference>
<evidence type="ECO:0000313" key="4">
    <source>
        <dbReference type="Proteomes" id="UP000549009"/>
    </source>
</evidence>
<dbReference type="KEGG" id="sspb:CP982_02780"/>
<organism evidence="2 3">
    <name type="scientific">Streptomyces spectabilis</name>
    <dbReference type="NCBI Taxonomy" id="68270"/>
    <lineage>
        <taxon>Bacteria</taxon>
        <taxon>Bacillati</taxon>
        <taxon>Actinomycetota</taxon>
        <taxon>Actinomycetes</taxon>
        <taxon>Kitasatosporales</taxon>
        <taxon>Streptomycetaceae</taxon>
        <taxon>Streptomyces</taxon>
    </lineage>
</organism>
<dbReference type="AlphaFoldDB" id="A0A5P2X5C0"/>
<evidence type="ECO:0000313" key="1">
    <source>
        <dbReference type="EMBL" id="MBB5107468.1"/>
    </source>
</evidence>
<reference evidence="2 3" key="1">
    <citation type="submission" date="2017-09" db="EMBL/GenBank/DDBJ databases">
        <authorList>
            <person name="Lee N."/>
            <person name="Cho B.-K."/>
        </authorList>
    </citation>
    <scope>NUCLEOTIDE SEQUENCE [LARGE SCALE GENOMIC DNA]</scope>
    <source>
        <strain evidence="2 3">ATCC 27465</strain>
    </source>
</reference>
<dbReference type="OrthoDB" id="3663208at2"/>
<evidence type="ECO:0000313" key="2">
    <source>
        <dbReference type="EMBL" id="QEV57766.1"/>
    </source>
</evidence>
<accession>A0A5P2X5C0</accession>